<feature type="region of interest" description="Disordered" evidence="1">
    <location>
        <begin position="205"/>
        <end position="246"/>
    </location>
</feature>
<evidence type="ECO:0000313" key="4">
    <source>
        <dbReference type="Proteomes" id="UP000054383"/>
    </source>
</evidence>
<dbReference type="Gene3D" id="1.20.1420.10">
    <property type="entry name" value="Talin, central domain"/>
    <property type="match status" value="1"/>
</dbReference>
<dbReference type="PANTHER" id="PTHR15492">
    <property type="entry name" value="CYCLIN D1-BINDING PROTEIN 1"/>
    <property type="match status" value="1"/>
</dbReference>
<feature type="compositionally biased region" description="Basic and acidic residues" evidence="1">
    <location>
        <begin position="235"/>
        <end position="245"/>
    </location>
</feature>
<evidence type="ECO:0000256" key="1">
    <source>
        <dbReference type="SAM" id="MobiDB-lite"/>
    </source>
</evidence>
<protein>
    <recommendedName>
        <fullName evidence="2">Cyclin-D1-binding protein 1-like N-terminal domain-containing protein</fullName>
    </recommendedName>
</protein>
<proteinExistence type="predicted"/>
<organism evidence="3 4">
    <name type="scientific">Talaromyces islandicus</name>
    <name type="common">Penicillium islandicum</name>
    <dbReference type="NCBI Taxonomy" id="28573"/>
    <lineage>
        <taxon>Eukaryota</taxon>
        <taxon>Fungi</taxon>
        <taxon>Dikarya</taxon>
        <taxon>Ascomycota</taxon>
        <taxon>Pezizomycotina</taxon>
        <taxon>Eurotiomycetes</taxon>
        <taxon>Eurotiomycetidae</taxon>
        <taxon>Eurotiales</taxon>
        <taxon>Trichocomaceae</taxon>
        <taxon>Talaromyces</taxon>
        <taxon>Talaromyces sect. Islandici</taxon>
    </lineage>
</organism>
<dbReference type="InterPro" id="IPR049317">
    <property type="entry name" value="GCIP-like_N"/>
</dbReference>
<feature type="compositionally biased region" description="Acidic residues" evidence="1">
    <location>
        <begin position="205"/>
        <end position="234"/>
    </location>
</feature>
<sequence>MSEKLFRLLKTAVALSDQFQSTLDTTPQAETTASTSTTTKPTDPLLLLSDSAKMLRSQVTKLSLLAITSPFTPSAISTVVSAANDSAMPSLVTAALLLTSSEYTKAFTGEARVLVKTVLREFSALVEEVLRLANRHEAGDFNNNKDQELPKADKDVITSRTGRVWDSCDTVIDLVAKGVVGFVAGRVQQWHDLIKDAISELEEWDPEDDTDFDDLLGSDEDEEDDDKDEDQEPTQEEKKEIDALQKQKKSTLRAIKPIAQIYPAIVSNRLKKGGLTASSTAQIQKLESLSSDLQSIPGHVDEAAGSLYEGSVTDSVRYLRLAKTTAERAVQLVSLPWRGENTIDAGSKEDKFTVWSKTWMKVMADVIQDAQ</sequence>
<gene>
    <name evidence="3" type="ORF">PISL3812_09832</name>
</gene>
<feature type="domain" description="Cyclin-D1-binding protein 1-like N-terminal" evidence="2">
    <location>
        <begin position="48"/>
        <end position="206"/>
    </location>
</feature>
<accession>A0A0U1MB42</accession>
<dbReference type="GO" id="GO:0005634">
    <property type="term" value="C:nucleus"/>
    <property type="evidence" value="ECO:0007669"/>
    <property type="project" value="TreeGrafter"/>
</dbReference>
<dbReference type="OrthoDB" id="4088536at2759"/>
<dbReference type="STRING" id="28573.A0A0U1MB42"/>
<evidence type="ECO:0000313" key="3">
    <source>
        <dbReference type="EMBL" id="CRG92765.1"/>
    </source>
</evidence>
<dbReference type="Gene3D" id="1.20.1410.10">
    <property type="entry name" value="I/LWEQ domain"/>
    <property type="match status" value="1"/>
</dbReference>
<evidence type="ECO:0000259" key="2">
    <source>
        <dbReference type="Pfam" id="PF13324"/>
    </source>
</evidence>
<dbReference type="EMBL" id="CVMT01000016">
    <property type="protein sequence ID" value="CRG92765.1"/>
    <property type="molecule type" value="Genomic_DNA"/>
</dbReference>
<dbReference type="Proteomes" id="UP000054383">
    <property type="component" value="Unassembled WGS sequence"/>
</dbReference>
<dbReference type="OMA" id="WSKTWLK"/>
<dbReference type="AlphaFoldDB" id="A0A0U1MB42"/>
<dbReference type="Pfam" id="PF13324">
    <property type="entry name" value="GCIP_N"/>
    <property type="match status" value="1"/>
</dbReference>
<dbReference type="PANTHER" id="PTHR15492:SF1">
    <property type="entry name" value="CYCLIN-D1-BINDING PROTEIN 1"/>
    <property type="match status" value="1"/>
</dbReference>
<name>A0A0U1MB42_TALIS</name>
<dbReference type="InterPro" id="IPR026907">
    <property type="entry name" value="GCIP-like"/>
</dbReference>
<keyword evidence="4" id="KW-1185">Reference proteome</keyword>
<reference evidence="3 4" key="1">
    <citation type="submission" date="2015-04" db="EMBL/GenBank/DDBJ databases">
        <authorList>
            <person name="Syromyatnikov M.Y."/>
            <person name="Popov V.N."/>
        </authorList>
    </citation>
    <scope>NUCLEOTIDE SEQUENCE [LARGE SCALE GENOMIC DNA]</scope>
    <source>
        <strain evidence="3">WF-38-12</strain>
    </source>
</reference>